<dbReference type="PANTHER" id="PTHR30566">
    <property type="entry name" value="YNAI-RELATED MECHANOSENSITIVE ION CHANNEL"/>
    <property type="match status" value="1"/>
</dbReference>
<evidence type="ECO:0000313" key="11">
    <source>
        <dbReference type="Proteomes" id="UP000182975"/>
    </source>
</evidence>
<dbReference type="RefSeq" id="WP_066662261.1">
    <property type="nucleotide sequence ID" value="NZ_CP011402.1"/>
</dbReference>
<dbReference type="EMBL" id="FOEC01000011">
    <property type="protein sequence ID" value="SEO91543.1"/>
    <property type="molecule type" value="Genomic_DNA"/>
</dbReference>
<feature type="transmembrane region" description="Helical" evidence="7">
    <location>
        <begin position="12"/>
        <end position="31"/>
    </location>
</feature>
<name>A0A1H8TLT8_9ACTN</name>
<dbReference type="InterPro" id="IPR011014">
    <property type="entry name" value="MscS_channel_TM-2"/>
</dbReference>
<dbReference type="Pfam" id="PF00924">
    <property type="entry name" value="MS_channel_2nd"/>
    <property type="match status" value="1"/>
</dbReference>
<evidence type="ECO:0000256" key="3">
    <source>
        <dbReference type="ARBA" id="ARBA00022475"/>
    </source>
</evidence>
<dbReference type="GO" id="GO:0055085">
    <property type="term" value="P:transmembrane transport"/>
    <property type="evidence" value="ECO:0007669"/>
    <property type="project" value="InterPro"/>
</dbReference>
<keyword evidence="4 7" id="KW-0812">Transmembrane</keyword>
<evidence type="ECO:0000256" key="5">
    <source>
        <dbReference type="ARBA" id="ARBA00022989"/>
    </source>
</evidence>
<keyword evidence="3" id="KW-1003">Cell membrane</keyword>
<gene>
    <name evidence="10" type="ORF">SAMN02910314_01614</name>
</gene>
<dbReference type="AlphaFoldDB" id="A0A1H8TLT8"/>
<feature type="transmembrane region" description="Helical" evidence="7">
    <location>
        <begin position="52"/>
        <end position="75"/>
    </location>
</feature>
<dbReference type="GO" id="GO:0005886">
    <property type="term" value="C:plasma membrane"/>
    <property type="evidence" value="ECO:0007669"/>
    <property type="project" value="UniProtKB-SubCell"/>
</dbReference>
<dbReference type="InterPro" id="IPR006685">
    <property type="entry name" value="MscS_channel_2nd"/>
</dbReference>
<evidence type="ECO:0000313" key="10">
    <source>
        <dbReference type="EMBL" id="SEO91543.1"/>
    </source>
</evidence>
<evidence type="ECO:0000256" key="7">
    <source>
        <dbReference type="SAM" id="Phobius"/>
    </source>
</evidence>
<dbReference type="SUPFAM" id="SSF50182">
    <property type="entry name" value="Sm-like ribonucleoproteins"/>
    <property type="match status" value="1"/>
</dbReference>
<evidence type="ECO:0000256" key="1">
    <source>
        <dbReference type="ARBA" id="ARBA00004651"/>
    </source>
</evidence>
<feature type="transmembrane region" description="Helical" evidence="7">
    <location>
        <begin position="81"/>
        <end position="99"/>
    </location>
</feature>
<protein>
    <submittedName>
        <fullName evidence="10">Mechanosensitive ion channel</fullName>
    </submittedName>
</protein>
<keyword evidence="5 7" id="KW-1133">Transmembrane helix</keyword>
<dbReference type="SUPFAM" id="SSF82861">
    <property type="entry name" value="Mechanosensitive channel protein MscS (YggB), transmembrane region"/>
    <property type="match status" value="1"/>
</dbReference>
<evidence type="ECO:0000259" key="8">
    <source>
        <dbReference type="Pfam" id="PF00924"/>
    </source>
</evidence>
<comment type="subcellular location">
    <subcellularLocation>
        <location evidence="1">Cell membrane</location>
        <topology evidence="1">Multi-pass membrane protein</topology>
    </subcellularLocation>
</comment>
<dbReference type="InterPro" id="IPR049142">
    <property type="entry name" value="MS_channel_1st"/>
</dbReference>
<keyword evidence="6 7" id="KW-0472">Membrane</keyword>
<evidence type="ECO:0000256" key="2">
    <source>
        <dbReference type="ARBA" id="ARBA00008017"/>
    </source>
</evidence>
<dbReference type="Gene3D" id="1.10.287.1260">
    <property type="match status" value="1"/>
</dbReference>
<reference evidence="11" key="1">
    <citation type="submission" date="2016-10" db="EMBL/GenBank/DDBJ databases">
        <authorList>
            <person name="Varghese N."/>
        </authorList>
    </citation>
    <scope>NUCLEOTIDE SEQUENCE [LARGE SCALE GENOMIC DNA]</scope>
    <source>
        <strain evidence="11">DSM 21843</strain>
    </source>
</reference>
<dbReference type="Gene3D" id="2.30.30.60">
    <property type="match status" value="1"/>
</dbReference>
<dbReference type="Proteomes" id="UP000182975">
    <property type="component" value="Unassembled WGS sequence"/>
</dbReference>
<dbReference type="InterPro" id="IPR023408">
    <property type="entry name" value="MscS_beta-dom_sf"/>
</dbReference>
<dbReference type="OrthoDB" id="9775207at2"/>
<feature type="domain" description="Mechanosensitive ion channel transmembrane helices 2/3" evidence="9">
    <location>
        <begin position="58"/>
        <end position="100"/>
    </location>
</feature>
<dbReference type="Pfam" id="PF21088">
    <property type="entry name" value="MS_channel_1st"/>
    <property type="match status" value="1"/>
</dbReference>
<feature type="domain" description="Mechanosensitive ion channel MscS" evidence="8">
    <location>
        <begin position="101"/>
        <end position="161"/>
    </location>
</feature>
<keyword evidence="11" id="KW-1185">Reference proteome</keyword>
<accession>A0A1H8TLT8</accession>
<comment type="similarity">
    <text evidence="2">Belongs to the MscS (TC 1.A.23) family.</text>
</comment>
<dbReference type="InterPro" id="IPR010920">
    <property type="entry name" value="LSM_dom_sf"/>
</dbReference>
<organism evidence="10 11">
    <name type="scientific">Denitrobacterium detoxificans</name>
    <dbReference type="NCBI Taxonomy" id="79604"/>
    <lineage>
        <taxon>Bacteria</taxon>
        <taxon>Bacillati</taxon>
        <taxon>Actinomycetota</taxon>
        <taxon>Coriobacteriia</taxon>
        <taxon>Eggerthellales</taxon>
        <taxon>Eggerthellaceae</taxon>
        <taxon>Denitrobacterium</taxon>
    </lineage>
</organism>
<evidence type="ECO:0000256" key="4">
    <source>
        <dbReference type="ARBA" id="ARBA00022692"/>
    </source>
</evidence>
<evidence type="ECO:0000256" key="6">
    <source>
        <dbReference type="ARBA" id="ARBA00023136"/>
    </source>
</evidence>
<dbReference type="PANTHER" id="PTHR30566:SF5">
    <property type="entry name" value="MECHANOSENSITIVE ION CHANNEL PROTEIN 1, MITOCHONDRIAL-RELATED"/>
    <property type="match status" value="1"/>
</dbReference>
<evidence type="ECO:0000259" key="9">
    <source>
        <dbReference type="Pfam" id="PF21088"/>
    </source>
</evidence>
<proteinExistence type="inferred from homology"/>
<sequence length="261" mass="28308">MLEALQNFQTEFPLLNTILTGAAILFATWVIERIVRRIIMHIGRNDNIDLPAGSIFANIARVALWLFGLIIVAKVCFGYDLTAFIAALGVGGIALSLGLQDTIANLFGGLQITLGRIVDPGDYFYVDNAVARVTDVSWRHTTLVDATGSTYIVPNSVMYKNKLVEAGEFGLVNVPIILDPTTNLDEFTEKVKEALSETFTETLGPLGIRVLMNGMSLGGLSGTVTVDIQRDAYSNAVAANMISRAIDPLLKQYGTKAYSMQ</sequence>